<protein>
    <submittedName>
        <fullName evidence="1">Uncharacterized protein</fullName>
    </submittedName>
</protein>
<sequence>MDRINTEVSRSGYQLLNLEATASIQGRCDSFVLKTDVHFPTDISLLYDAMSALCRQCLHWRQDYFLPDWRQHKYNLTEFKRQYRRIQSCATPPRKTKAAQTDLICKAHQTYIDLAQSTESSHSKL</sequence>
<evidence type="ECO:0000313" key="1">
    <source>
        <dbReference type="EMBL" id="NYT46484.1"/>
    </source>
</evidence>
<dbReference type="Proteomes" id="UP000537890">
    <property type="component" value="Unassembled WGS sequence"/>
</dbReference>
<name>A0A7Z0MMM0_9GAMM</name>
<gene>
    <name evidence="1" type="ORF">H0A75_01020</name>
</gene>
<dbReference type="EMBL" id="JACCHS010000007">
    <property type="protein sequence ID" value="NYT46484.1"/>
    <property type="molecule type" value="Genomic_DNA"/>
</dbReference>
<organism evidence="1 2">
    <name type="scientific">Candidatus Methanofishera endochildressiae</name>
    <dbReference type="NCBI Taxonomy" id="2738884"/>
    <lineage>
        <taxon>Bacteria</taxon>
        <taxon>Pseudomonadati</taxon>
        <taxon>Pseudomonadota</taxon>
        <taxon>Gammaproteobacteria</taxon>
        <taxon>Candidatus Methanofishera</taxon>
    </lineage>
</organism>
<evidence type="ECO:0000313" key="2">
    <source>
        <dbReference type="Proteomes" id="UP000537890"/>
    </source>
</evidence>
<dbReference type="AlphaFoldDB" id="A0A7Z0MMM0"/>
<reference evidence="1 2" key="1">
    <citation type="submission" date="2020-05" db="EMBL/GenBank/DDBJ databases">
        <title>Horizontal transmission and recombination maintain forever young bacterial symbiont genomes.</title>
        <authorList>
            <person name="Russell S.L."/>
            <person name="Pepper-Tunick E."/>
            <person name="Svedberg J."/>
            <person name="Byrne A."/>
            <person name="Ruelas Castillo J."/>
            <person name="Vollmers C."/>
            <person name="Beinart R.A."/>
            <person name="Corbett-Detig R."/>
        </authorList>
    </citation>
    <scope>NUCLEOTIDE SEQUENCE [LARGE SCALE GENOMIC DNA]</scope>
    <source>
        <strain evidence="1">4727-3</strain>
    </source>
</reference>
<accession>A0A7Z0MMM0</accession>
<proteinExistence type="predicted"/>
<comment type="caution">
    <text evidence="1">The sequence shown here is derived from an EMBL/GenBank/DDBJ whole genome shotgun (WGS) entry which is preliminary data.</text>
</comment>